<evidence type="ECO:0000313" key="7">
    <source>
        <dbReference type="Proteomes" id="UP001476247"/>
    </source>
</evidence>
<gene>
    <name evidence="6" type="ORF">HPULCUR_005541</name>
</gene>
<dbReference type="PANTHER" id="PTHR43806:SF14">
    <property type="entry name" value="TRIPEPTIDYL-PEPTIDASE 2"/>
    <property type="match status" value="1"/>
</dbReference>
<reference evidence="6 7" key="1">
    <citation type="submission" date="2024-04" db="EMBL/GenBank/DDBJ databases">
        <title>genome sequences of Mucor flavus KT1a and Helicostylum pulchrum KT1b strains isolation_sourced from the surface of a dry-aged beef.</title>
        <authorList>
            <person name="Toyotome T."/>
            <person name="Hosono M."/>
            <person name="Torimaru M."/>
            <person name="Fukuda K."/>
            <person name="Mikami N."/>
        </authorList>
    </citation>
    <scope>NUCLEOTIDE SEQUENCE [LARGE SCALE GENOMIC DNA]</scope>
    <source>
        <strain evidence="6 7">KT1b</strain>
    </source>
</reference>
<comment type="caution">
    <text evidence="6">The sequence shown here is derived from an EMBL/GenBank/DDBJ whole genome shotgun (WGS) entry which is preliminary data.</text>
</comment>
<dbReference type="InterPro" id="IPR036852">
    <property type="entry name" value="Peptidase_S8/S53_dom_sf"/>
</dbReference>
<evidence type="ECO:0000256" key="2">
    <source>
        <dbReference type="ARBA" id="ARBA00022670"/>
    </source>
</evidence>
<evidence type="ECO:0000259" key="5">
    <source>
        <dbReference type="Pfam" id="PF00082"/>
    </source>
</evidence>
<evidence type="ECO:0000313" key="6">
    <source>
        <dbReference type="EMBL" id="GAA5800118.1"/>
    </source>
</evidence>
<sequence length="172" mass="18013">MPKVAPGAQIVSLRIGDSRLGSMETGPGLTRAATHLAMHKVDLANMSYGESSSLPTDGHFIKLLANEAVGKSGCIFVTSAGNDGPCFSSIGAPAGMDESFITVGAYVKHTQMQAEYALLESVTERPFTWSSPGPCTDGYHGVDIYAPGSAITSVPVYVLNKLDLKNGTSMSR</sequence>
<dbReference type="InterPro" id="IPR050131">
    <property type="entry name" value="Peptidase_S8_subtilisin-like"/>
</dbReference>
<dbReference type="Proteomes" id="UP001476247">
    <property type="component" value="Unassembled WGS sequence"/>
</dbReference>
<dbReference type="InterPro" id="IPR000209">
    <property type="entry name" value="Peptidase_S8/S53_dom"/>
</dbReference>
<dbReference type="PROSITE" id="PS51892">
    <property type="entry name" value="SUBTILASE"/>
    <property type="match status" value="1"/>
</dbReference>
<organism evidence="6 7">
    <name type="scientific">Helicostylum pulchrum</name>
    <dbReference type="NCBI Taxonomy" id="562976"/>
    <lineage>
        <taxon>Eukaryota</taxon>
        <taxon>Fungi</taxon>
        <taxon>Fungi incertae sedis</taxon>
        <taxon>Mucoromycota</taxon>
        <taxon>Mucoromycotina</taxon>
        <taxon>Mucoromycetes</taxon>
        <taxon>Mucorales</taxon>
        <taxon>Mucorineae</taxon>
        <taxon>Mucoraceae</taxon>
        <taxon>Helicostylum</taxon>
    </lineage>
</organism>
<proteinExistence type="inferred from homology"/>
<dbReference type="SUPFAM" id="SSF52743">
    <property type="entry name" value="Subtilisin-like"/>
    <property type="match status" value="1"/>
</dbReference>
<evidence type="ECO:0000256" key="1">
    <source>
        <dbReference type="ARBA" id="ARBA00011073"/>
    </source>
</evidence>
<evidence type="ECO:0000256" key="4">
    <source>
        <dbReference type="PROSITE-ProRule" id="PRU01240"/>
    </source>
</evidence>
<dbReference type="PANTHER" id="PTHR43806">
    <property type="entry name" value="PEPTIDASE S8"/>
    <property type="match status" value="1"/>
</dbReference>
<protein>
    <recommendedName>
        <fullName evidence="5">Peptidase S8/S53 domain-containing protein</fullName>
    </recommendedName>
</protein>
<dbReference type="Pfam" id="PF00082">
    <property type="entry name" value="Peptidase_S8"/>
    <property type="match status" value="1"/>
</dbReference>
<dbReference type="Gene3D" id="3.40.50.200">
    <property type="entry name" value="Peptidase S8/S53 domain"/>
    <property type="match status" value="1"/>
</dbReference>
<keyword evidence="2" id="KW-0645">Protease</keyword>
<dbReference type="EMBL" id="BAABUJ010000014">
    <property type="protein sequence ID" value="GAA5800118.1"/>
    <property type="molecule type" value="Genomic_DNA"/>
</dbReference>
<accession>A0ABP9Y074</accession>
<keyword evidence="3" id="KW-0720">Serine protease</keyword>
<comment type="similarity">
    <text evidence="1 4">Belongs to the peptidase S8 family.</text>
</comment>
<name>A0ABP9Y074_9FUNG</name>
<keyword evidence="3" id="KW-0378">Hydrolase</keyword>
<feature type="domain" description="Peptidase S8/S53" evidence="5">
    <location>
        <begin position="3"/>
        <end position="171"/>
    </location>
</feature>
<evidence type="ECO:0000256" key="3">
    <source>
        <dbReference type="ARBA" id="ARBA00022825"/>
    </source>
</evidence>
<comment type="caution">
    <text evidence="4">Lacks conserved residue(s) required for the propagation of feature annotation.</text>
</comment>
<keyword evidence="7" id="KW-1185">Reference proteome</keyword>